<dbReference type="RefSeq" id="WP_413275217.1">
    <property type="nucleotide sequence ID" value="NZ_JBHFNQ010000265.1"/>
</dbReference>
<keyword evidence="2" id="KW-1185">Reference proteome</keyword>
<dbReference type="EMBL" id="JBHFNQ010000265">
    <property type="protein sequence ID" value="MFB2882263.1"/>
    <property type="molecule type" value="Genomic_DNA"/>
</dbReference>
<evidence type="ECO:0000313" key="2">
    <source>
        <dbReference type="Proteomes" id="UP001576774"/>
    </source>
</evidence>
<proteinExistence type="predicted"/>
<dbReference type="Proteomes" id="UP001576774">
    <property type="component" value="Unassembled WGS sequence"/>
</dbReference>
<evidence type="ECO:0000313" key="1">
    <source>
        <dbReference type="EMBL" id="MFB2882263.1"/>
    </source>
</evidence>
<sequence>MLRMLILRYDSSTDLDAIAQEAGYRKRMPKHLWLNQFTHCSSLWKGTTYRSVVDRIPSIKTQFAKTKVGMLMRQTNERTFSIR</sequence>
<reference evidence="1 2" key="1">
    <citation type="submission" date="2024-09" db="EMBL/GenBank/DDBJ databases">
        <title>Floridaenema gen nov. (Aerosakkonemataceae, Aerosakkonematales ord. nov., Cyanobacteria) from benthic tropical and subtropical fresh waters, with the description of four new species.</title>
        <authorList>
            <person name="Moretto J.A."/>
            <person name="Berthold D.E."/>
            <person name="Lefler F.W."/>
            <person name="Huang I.-S."/>
            <person name="Laughinghouse H. IV."/>
        </authorList>
    </citation>
    <scope>NUCLEOTIDE SEQUENCE [LARGE SCALE GENOMIC DNA]</scope>
    <source>
        <strain evidence="1 2">BLCC-F46</strain>
    </source>
</reference>
<protein>
    <submittedName>
        <fullName evidence="1">Uncharacterized protein</fullName>
    </submittedName>
</protein>
<gene>
    <name evidence="1" type="ORF">ACE1CC_35910</name>
</gene>
<organism evidence="1 2">
    <name type="scientific">Floridaenema aerugineum BLCC-F46</name>
    <dbReference type="NCBI Taxonomy" id="3153654"/>
    <lineage>
        <taxon>Bacteria</taxon>
        <taxon>Bacillati</taxon>
        <taxon>Cyanobacteriota</taxon>
        <taxon>Cyanophyceae</taxon>
        <taxon>Oscillatoriophycideae</taxon>
        <taxon>Aerosakkonematales</taxon>
        <taxon>Aerosakkonemataceae</taxon>
        <taxon>Floridanema</taxon>
        <taxon>Floridanema aerugineum</taxon>
    </lineage>
</organism>
<accession>A0ABV4XHI0</accession>
<name>A0ABV4XHI0_9CYAN</name>
<comment type="caution">
    <text evidence="1">The sequence shown here is derived from an EMBL/GenBank/DDBJ whole genome shotgun (WGS) entry which is preliminary data.</text>
</comment>